<keyword evidence="1" id="KW-0378">Hydrolase</keyword>
<dbReference type="InterPro" id="IPR011659">
    <property type="entry name" value="WD40"/>
</dbReference>
<dbReference type="InterPro" id="IPR002469">
    <property type="entry name" value="Peptidase_S9B_N"/>
</dbReference>
<feature type="signal peptide" evidence="3">
    <location>
        <begin position="1"/>
        <end position="33"/>
    </location>
</feature>
<feature type="domain" description="Dipeptidylpeptidase IV N-terminal" evidence="5">
    <location>
        <begin position="207"/>
        <end position="293"/>
    </location>
</feature>
<dbReference type="PATRIC" id="fig|740709.3.peg.779"/>
<organism evidence="6 7">
    <name type="scientific">Idiomarina xiamenensis 10-D-4</name>
    <dbReference type="NCBI Taxonomy" id="740709"/>
    <lineage>
        <taxon>Bacteria</taxon>
        <taxon>Pseudomonadati</taxon>
        <taxon>Pseudomonadota</taxon>
        <taxon>Gammaproteobacteria</taxon>
        <taxon>Alteromonadales</taxon>
        <taxon>Idiomarinaceae</taxon>
        <taxon>Idiomarina</taxon>
    </lineage>
</organism>
<dbReference type="SUPFAM" id="SSF53474">
    <property type="entry name" value="alpha/beta-Hydrolases"/>
    <property type="match status" value="1"/>
</dbReference>
<evidence type="ECO:0000259" key="4">
    <source>
        <dbReference type="Pfam" id="PF00326"/>
    </source>
</evidence>
<evidence type="ECO:0000256" key="2">
    <source>
        <dbReference type="ARBA" id="ARBA00022825"/>
    </source>
</evidence>
<evidence type="ECO:0000256" key="3">
    <source>
        <dbReference type="SAM" id="SignalP"/>
    </source>
</evidence>
<dbReference type="InterPro" id="IPR001375">
    <property type="entry name" value="Peptidase_S9_cat"/>
</dbReference>
<feature type="domain" description="Dipeptidylpeptidase IV N-terminal" evidence="5">
    <location>
        <begin position="57"/>
        <end position="138"/>
    </location>
</feature>
<keyword evidence="7" id="KW-1185">Reference proteome</keyword>
<feature type="chain" id="PRO_5003862850" description="Acylaminoacyl peptidase" evidence="3">
    <location>
        <begin position="34"/>
        <end position="687"/>
    </location>
</feature>
<dbReference type="Pfam" id="PF07676">
    <property type="entry name" value="PD40"/>
    <property type="match status" value="1"/>
</dbReference>
<proteinExistence type="predicted"/>
<keyword evidence="3" id="KW-0732">Signal</keyword>
<dbReference type="eggNOG" id="COG0823">
    <property type="taxonomic scope" value="Bacteria"/>
</dbReference>
<dbReference type="SUPFAM" id="SSF82171">
    <property type="entry name" value="DPP6 N-terminal domain-like"/>
    <property type="match status" value="1"/>
</dbReference>
<dbReference type="EMBL" id="AMRG01000004">
    <property type="protein sequence ID" value="EKE84715.1"/>
    <property type="molecule type" value="Genomic_DNA"/>
</dbReference>
<dbReference type="OrthoDB" id="9812921at2"/>
<dbReference type="Pfam" id="PF00326">
    <property type="entry name" value="Peptidase_S9"/>
    <property type="match status" value="1"/>
</dbReference>
<dbReference type="Proteomes" id="UP000014115">
    <property type="component" value="Unassembled WGS sequence"/>
</dbReference>
<evidence type="ECO:0000256" key="1">
    <source>
        <dbReference type="ARBA" id="ARBA00022801"/>
    </source>
</evidence>
<dbReference type="InterPro" id="IPR011042">
    <property type="entry name" value="6-blade_b-propeller_TolB-like"/>
</dbReference>
<name>K2L4H7_9GAMM</name>
<gene>
    <name evidence="6" type="ORF">A10D4_03855</name>
</gene>
<dbReference type="PANTHER" id="PTHR42776:SF27">
    <property type="entry name" value="DIPEPTIDYL PEPTIDASE FAMILY MEMBER 6"/>
    <property type="match status" value="1"/>
</dbReference>
<dbReference type="RefSeq" id="WP_008487852.1">
    <property type="nucleotide sequence ID" value="NZ_AMRG01000004.1"/>
</dbReference>
<evidence type="ECO:0000313" key="6">
    <source>
        <dbReference type="EMBL" id="EKE84715.1"/>
    </source>
</evidence>
<dbReference type="AlphaFoldDB" id="K2L4H7"/>
<dbReference type="eggNOG" id="COG1506">
    <property type="taxonomic scope" value="Bacteria"/>
</dbReference>
<dbReference type="STRING" id="740709.A10D4_03855"/>
<keyword evidence="2" id="KW-0645">Protease</keyword>
<dbReference type="PANTHER" id="PTHR42776">
    <property type="entry name" value="SERINE PEPTIDASE S9 FAMILY MEMBER"/>
    <property type="match status" value="1"/>
</dbReference>
<evidence type="ECO:0000313" key="7">
    <source>
        <dbReference type="Proteomes" id="UP000014115"/>
    </source>
</evidence>
<dbReference type="Gene3D" id="3.40.50.1820">
    <property type="entry name" value="alpha/beta hydrolase"/>
    <property type="match status" value="1"/>
</dbReference>
<sequence>MRTTQSLSKLALAVCLGVTSVATLALAPQPAFANDTAAGLQAEDVFALEYASDPQLSPDGRYLIYQRNSNDIMHDNTHRTLWLLDLEQGSHTPLFADQYQYSSARWSPSGDRIVFVANRDGSAQLYMHWVKQNKTARISQLQKGVSGLRWSPDGQWLAFSMNVGASDKALSVSLPAKPQGANWAPPPKLINRARYQADGAGILEPSFRHIFVLPADGGSPRQLTRGDYQHGSDLTWRPDSQAILFSANRDKDWEYQGLQGDLYAVTLDGQLTQLTDADGREYQPRFSPDGQQLAYLSSHAKPVPYRNAKLNVMAADGSEQRQLASDFDRSVADYRWLDAEQFFIQYDDQAQRKVARLTLSGELTDVVDDVAGTTIGRPYLSGEFDSVGETIAYTKGSAKRPADIAIWRDGEVTQLTQLNDDVLAHRQLGEVHELRYQSSFDGEQIQGWYITPPDFDPNKKYPVILEIHGGPHLAYGPYFSAEMQRMAAAGYVVFYDNHRGSTSYGERFALLLDGKYSSKEDYADHDSGLDALIAKGFIDTDNQFIAGGSAGGIASAYAIGLTDRFNAAVVVKPVINWISKVLTADSYLYQIPNQFPGMPWDEFEHYWQRSPLSLVGNVTTPTMLMTGESDRRTPISETEQFYQALKLRHVDTVMVRIPGSPHGIAGKPSRLINKVEYTLAWFEKYRR</sequence>
<dbReference type="GO" id="GO:0004252">
    <property type="term" value="F:serine-type endopeptidase activity"/>
    <property type="evidence" value="ECO:0007669"/>
    <property type="project" value="TreeGrafter"/>
</dbReference>
<accession>K2L4H7</accession>
<dbReference type="Gene3D" id="2.120.10.30">
    <property type="entry name" value="TolB, C-terminal domain"/>
    <property type="match status" value="2"/>
</dbReference>
<evidence type="ECO:0008006" key="8">
    <source>
        <dbReference type="Google" id="ProtNLM"/>
    </source>
</evidence>
<comment type="caution">
    <text evidence="6">The sequence shown here is derived from an EMBL/GenBank/DDBJ whole genome shotgun (WGS) entry which is preliminary data.</text>
</comment>
<dbReference type="InterPro" id="IPR029058">
    <property type="entry name" value="AB_hydrolase_fold"/>
</dbReference>
<dbReference type="GO" id="GO:0006508">
    <property type="term" value="P:proteolysis"/>
    <property type="evidence" value="ECO:0007669"/>
    <property type="project" value="InterPro"/>
</dbReference>
<feature type="domain" description="Peptidase S9 prolyl oligopeptidase catalytic" evidence="4">
    <location>
        <begin position="478"/>
        <end position="685"/>
    </location>
</feature>
<dbReference type="Pfam" id="PF00930">
    <property type="entry name" value="DPPIV_N"/>
    <property type="match status" value="2"/>
</dbReference>
<protein>
    <recommendedName>
        <fullName evidence="8">Acylaminoacyl peptidase</fullName>
    </recommendedName>
</protein>
<evidence type="ECO:0000259" key="5">
    <source>
        <dbReference type="Pfam" id="PF00930"/>
    </source>
</evidence>
<keyword evidence="2" id="KW-0720">Serine protease</keyword>
<reference evidence="6 7" key="1">
    <citation type="journal article" date="2012" name="J. Bacteriol.">
        <title>Genome Sequence of Idiomarina xiamenensis Type Strain 10-D-4.</title>
        <authorList>
            <person name="Lai Q."/>
            <person name="Wang L."/>
            <person name="Wang W."/>
            <person name="Shao Z."/>
        </authorList>
    </citation>
    <scope>NUCLEOTIDE SEQUENCE [LARGE SCALE GENOMIC DNA]</scope>
    <source>
        <strain evidence="6 7">10-D-4</strain>
    </source>
</reference>